<dbReference type="STRING" id="1109443.G4TJ02"/>
<evidence type="ECO:0000256" key="2">
    <source>
        <dbReference type="SAM" id="Phobius"/>
    </source>
</evidence>
<evidence type="ECO:0000256" key="1">
    <source>
        <dbReference type="SAM" id="MobiDB-lite"/>
    </source>
</evidence>
<accession>G4TJ02</accession>
<keyword evidence="2" id="KW-1133">Transmembrane helix</keyword>
<sequence>MLFKASQFTVQDLQTVTVDSGTCRFSLQNLVSSPFIYCDTAWASRSSSVINSCFSSNNGGFAQGSRFSAIVGYNPTYQAPAPSTPQQSANPPASSPSSTNNNNNNGSSNNGGTNNNNNNNNNSGGSSSNNAGSTQTNGGANPNPSSGSVANGSSSGDTRTGGSTSGAVLFTSVTVSGSTTLPGGSIVAATITLSSLSLPDIGGSSTNNSANENASGQGKSNTPYLIPAIVGSILGTLSILFLLLFCLWRRRKQAKLEKVAQQEQNIMIEVHNEPTEEVPYNIGSNLNVQPGHYLGGESHESITGAAGLAKIRMAAEEARLASLERRNASGHTHNPSLENASSITGDTVLSPADSATPPYRSRSHHQRRDREARRSPSSGSSSGRHLHWRGAFASGTVATESGISLVTPSTSGSESSRRYPSTRRHRSHRRGRDDDSLGSGSISARTLAQTVAPNLSERDIDRLAESIVARIHGRDPTLAENGRYGHVGARESVLSEGEEEPPPPWSAPENNRQSLRDT</sequence>
<keyword evidence="4" id="KW-1185">Reference proteome</keyword>
<comment type="caution">
    <text evidence="3">The sequence shown here is derived from an EMBL/GenBank/DDBJ whole genome shotgun (WGS) entry which is preliminary data.</text>
</comment>
<dbReference type="OrthoDB" id="3313169at2759"/>
<keyword evidence="2" id="KW-0472">Membrane</keyword>
<gene>
    <name evidence="3" type="ORF">PIIN_05219</name>
</gene>
<feature type="region of interest" description="Disordered" evidence="1">
    <location>
        <begin position="78"/>
        <end position="162"/>
    </location>
</feature>
<feature type="transmembrane region" description="Helical" evidence="2">
    <location>
        <begin position="224"/>
        <end position="248"/>
    </location>
</feature>
<feature type="compositionally biased region" description="Polar residues" evidence="1">
    <location>
        <begin position="330"/>
        <end position="347"/>
    </location>
</feature>
<proteinExistence type="predicted"/>
<evidence type="ECO:0000313" key="4">
    <source>
        <dbReference type="Proteomes" id="UP000007148"/>
    </source>
</evidence>
<dbReference type="InParanoid" id="G4TJ02"/>
<dbReference type="Proteomes" id="UP000007148">
    <property type="component" value="Unassembled WGS sequence"/>
</dbReference>
<feature type="compositionally biased region" description="Polar residues" evidence="1">
    <location>
        <begin position="399"/>
        <end position="414"/>
    </location>
</feature>
<feature type="region of interest" description="Disordered" evidence="1">
    <location>
        <begin position="477"/>
        <end position="518"/>
    </location>
</feature>
<dbReference type="HOGENOM" id="CLU_525912_0_0_1"/>
<feature type="compositionally biased region" description="Basic residues" evidence="1">
    <location>
        <begin position="420"/>
        <end position="430"/>
    </location>
</feature>
<evidence type="ECO:0000313" key="3">
    <source>
        <dbReference type="EMBL" id="CCA71280.1"/>
    </source>
</evidence>
<name>G4TJ02_SERID</name>
<protein>
    <submittedName>
        <fullName evidence="3">Uncharacterized protein</fullName>
    </submittedName>
</protein>
<organism evidence="3 4">
    <name type="scientific">Serendipita indica (strain DSM 11827)</name>
    <name type="common">Root endophyte fungus</name>
    <name type="synonym">Piriformospora indica</name>
    <dbReference type="NCBI Taxonomy" id="1109443"/>
    <lineage>
        <taxon>Eukaryota</taxon>
        <taxon>Fungi</taxon>
        <taxon>Dikarya</taxon>
        <taxon>Basidiomycota</taxon>
        <taxon>Agaricomycotina</taxon>
        <taxon>Agaricomycetes</taxon>
        <taxon>Sebacinales</taxon>
        <taxon>Serendipitaceae</taxon>
        <taxon>Serendipita</taxon>
    </lineage>
</organism>
<reference evidence="3 4" key="1">
    <citation type="journal article" date="2011" name="PLoS Pathog.">
        <title>Endophytic Life Strategies Decoded by Genome and Transcriptome Analyses of the Mutualistic Root Symbiont Piriformospora indica.</title>
        <authorList>
            <person name="Zuccaro A."/>
            <person name="Lahrmann U."/>
            <person name="Guldener U."/>
            <person name="Langen G."/>
            <person name="Pfiffi S."/>
            <person name="Biedenkopf D."/>
            <person name="Wong P."/>
            <person name="Samans B."/>
            <person name="Grimm C."/>
            <person name="Basiewicz M."/>
            <person name="Murat C."/>
            <person name="Martin F."/>
            <person name="Kogel K.H."/>
        </authorList>
    </citation>
    <scope>NUCLEOTIDE SEQUENCE [LARGE SCALE GENOMIC DNA]</scope>
    <source>
        <strain evidence="3 4">DSM 11827</strain>
    </source>
</reference>
<feature type="region of interest" description="Disordered" evidence="1">
    <location>
        <begin position="399"/>
        <end position="444"/>
    </location>
</feature>
<feature type="region of interest" description="Disordered" evidence="1">
    <location>
        <begin position="327"/>
        <end position="387"/>
    </location>
</feature>
<keyword evidence="2" id="KW-0812">Transmembrane</keyword>
<dbReference type="EMBL" id="CAFZ01000113">
    <property type="protein sequence ID" value="CCA71280.1"/>
    <property type="molecule type" value="Genomic_DNA"/>
</dbReference>
<dbReference type="AlphaFoldDB" id="G4TJ02"/>